<dbReference type="AlphaFoldDB" id="A0A165RME3"/>
<organism evidence="2 3">
    <name type="scientific">Daedalea quercina L-15889</name>
    <dbReference type="NCBI Taxonomy" id="1314783"/>
    <lineage>
        <taxon>Eukaryota</taxon>
        <taxon>Fungi</taxon>
        <taxon>Dikarya</taxon>
        <taxon>Basidiomycota</taxon>
        <taxon>Agaricomycotina</taxon>
        <taxon>Agaricomycetes</taxon>
        <taxon>Polyporales</taxon>
        <taxon>Fomitopsis</taxon>
    </lineage>
</organism>
<reference evidence="2 3" key="1">
    <citation type="journal article" date="2016" name="Mol. Biol. Evol.">
        <title>Comparative Genomics of Early-Diverging Mushroom-Forming Fungi Provides Insights into the Origins of Lignocellulose Decay Capabilities.</title>
        <authorList>
            <person name="Nagy L.G."/>
            <person name="Riley R."/>
            <person name="Tritt A."/>
            <person name="Adam C."/>
            <person name="Daum C."/>
            <person name="Floudas D."/>
            <person name="Sun H."/>
            <person name="Yadav J.S."/>
            <person name="Pangilinan J."/>
            <person name="Larsson K.H."/>
            <person name="Matsuura K."/>
            <person name="Barry K."/>
            <person name="Labutti K."/>
            <person name="Kuo R."/>
            <person name="Ohm R.A."/>
            <person name="Bhattacharya S.S."/>
            <person name="Shirouzu T."/>
            <person name="Yoshinaga Y."/>
            <person name="Martin F.M."/>
            <person name="Grigoriev I.V."/>
            <person name="Hibbett D.S."/>
        </authorList>
    </citation>
    <scope>NUCLEOTIDE SEQUENCE [LARGE SCALE GENOMIC DNA]</scope>
    <source>
        <strain evidence="2 3">L-15889</strain>
    </source>
</reference>
<keyword evidence="1" id="KW-0812">Transmembrane</keyword>
<dbReference type="PROSITE" id="PS51257">
    <property type="entry name" value="PROKAR_LIPOPROTEIN"/>
    <property type="match status" value="1"/>
</dbReference>
<feature type="transmembrane region" description="Helical" evidence="1">
    <location>
        <begin position="128"/>
        <end position="153"/>
    </location>
</feature>
<keyword evidence="1" id="KW-0472">Membrane</keyword>
<feature type="transmembrane region" description="Helical" evidence="1">
    <location>
        <begin position="47"/>
        <end position="68"/>
    </location>
</feature>
<evidence type="ECO:0000256" key="1">
    <source>
        <dbReference type="SAM" id="Phobius"/>
    </source>
</evidence>
<name>A0A165RME3_9APHY</name>
<feature type="transmembrane region" description="Helical" evidence="1">
    <location>
        <begin position="215"/>
        <end position="248"/>
    </location>
</feature>
<keyword evidence="1" id="KW-1133">Transmembrane helix</keyword>
<protein>
    <recommendedName>
        <fullName evidence="4">G-protein coupled receptors family 1 profile domain-containing protein</fullName>
    </recommendedName>
</protein>
<accession>A0A165RME3</accession>
<evidence type="ECO:0000313" key="2">
    <source>
        <dbReference type="EMBL" id="KZT70948.1"/>
    </source>
</evidence>
<dbReference type="Proteomes" id="UP000076727">
    <property type="component" value="Unassembled WGS sequence"/>
</dbReference>
<evidence type="ECO:0000313" key="3">
    <source>
        <dbReference type="Proteomes" id="UP000076727"/>
    </source>
</evidence>
<sequence length="338" mass="37393">MREITIAEAQLTALFMQSVTYGVHMVTFAACMYTWLHRSPTASKSWVWMVTAVALFGIGTCDVAFNLYHNIMAFILYMGPGGANAVFDHSSNWVNVMRSVWLYLSALISDAVLIYRCWIVYANVRHRAIMGIATILLWLACVSFAIAIIYYLSTVGAYASIPMIPELRPFQEAFFVTTLMVNLITTGLIIRRLWKVHKCTASAFTRSRRLQTRLGYGKIILIFIESALLYTATIVVCVVVVFAGSIAAYGVTDVALEVAGIAFDLITIRIWMGVSTEQTQAFANTVTTRHSRTVKTGLSHGVHAESAPTDSTDANTLELQVVVSPDDVVEWHAKDGKP</sequence>
<keyword evidence="3" id="KW-1185">Reference proteome</keyword>
<gene>
    <name evidence="2" type="ORF">DAEQUDRAFT_688311</name>
</gene>
<dbReference type="EMBL" id="KV429048">
    <property type="protein sequence ID" value="KZT70948.1"/>
    <property type="molecule type" value="Genomic_DNA"/>
</dbReference>
<dbReference type="OrthoDB" id="3357408at2759"/>
<evidence type="ECO:0008006" key="4">
    <source>
        <dbReference type="Google" id="ProtNLM"/>
    </source>
</evidence>
<feature type="transmembrane region" description="Helical" evidence="1">
    <location>
        <begin position="173"/>
        <end position="194"/>
    </location>
</feature>
<feature type="transmembrane region" description="Helical" evidence="1">
    <location>
        <begin position="100"/>
        <end position="121"/>
    </location>
</feature>
<feature type="transmembrane region" description="Helical" evidence="1">
    <location>
        <begin position="12"/>
        <end position="35"/>
    </location>
</feature>
<proteinExistence type="predicted"/>